<sequence length="114" mass="12890">MNCREGRMAVSPFVCLSGNFDVDLLCPGVPNNVILHTVGINHNQAPVLWPHRLDSRGRKMPLNAYALDFYKHGSLVGLEQDNSVSLRELCENEEDNVVLAFEQLSESFEEKFKK</sequence>
<evidence type="ECO:0000313" key="3">
    <source>
        <dbReference type="EMBL" id="OBS73630.1"/>
    </source>
</evidence>
<protein>
    <submittedName>
        <fullName evidence="3">Uncharacterized protein</fullName>
    </submittedName>
</protein>
<dbReference type="PANTHER" id="PTHR44533">
    <property type="entry name" value="DEAD/H RNA HELICASE, PUTATIVE-RELATED"/>
    <property type="match status" value="1"/>
</dbReference>
<dbReference type="GO" id="GO:0003727">
    <property type="term" value="F:single-stranded RNA binding"/>
    <property type="evidence" value="ECO:0007669"/>
    <property type="project" value="TreeGrafter"/>
</dbReference>
<evidence type="ECO:0000256" key="2">
    <source>
        <dbReference type="ARBA" id="ARBA00022806"/>
    </source>
</evidence>
<keyword evidence="2" id="KW-0347">Helicase</keyword>
<keyword evidence="2" id="KW-0547">Nucleotide-binding</keyword>
<dbReference type="GO" id="GO:0016787">
    <property type="term" value="F:hydrolase activity"/>
    <property type="evidence" value="ECO:0007669"/>
    <property type="project" value="UniProtKB-KW"/>
</dbReference>
<keyword evidence="4" id="KW-1185">Reference proteome</keyword>
<dbReference type="InterPro" id="IPR052431">
    <property type="entry name" value="SKI2_subfamily_helicases"/>
</dbReference>
<organism evidence="3 4">
    <name type="scientific">Neotoma lepida</name>
    <name type="common">Desert woodrat</name>
    <dbReference type="NCBI Taxonomy" id="56216"/>
    <lineage>
        <taxon>Eukaryota</taxon>
        <taxon>Metazoa</taxon>
        <taxon>Chordata</taxon>
        <taxon>Craniata</taxon>
        <taxon>Vertebrata</taxon>
        <taxon>Euteleostomi</taxon>
        <taxon>Mammalia</taxon>
        <taxon>Eutheria</taxon>
        <taxon>Euarchontoglires</taxon>
        <taxon>Glires</taxon>
        <taxon>Rodentia</taxon>
        <taxon>Myomorpha</taxon>
        <taxon>Muroidea</taxon>
        <taxon>Cricetidae</taxon>
        <taxon>Neotominae</taxon>
        <taxon>Neotoma</taxon>
    </lineage>
</organism>
<dbReference type="GO" id="GO:0004386">
    <property type="term" value="F:helicase activity"/>
    <property type="evidence" value="ECO:0007669"/>
    <property type="project" value="UniProtKB-KW"/>
</dbReference>
<evidence type="ECO:0000313" key="4">
    <source>
        <dbReference type="Proteomes" id="UP000092124"/>
    </source>
</evidence>
<name>A0A1A6H712_NEOLE</name>
<dbReference type="AlphaFoldDB" id="A0A1A6H712"/>
<dbReference type="EMBL" id="LZPO01045076">
    <property type="protein sequence ID" value="OBS73630.1"/>
    <property type="molecule type" value="Genomic_DNA"/>
</dbReference>
<feature type="non-terminal residue" evidence="3">
    <location>
        <position position="114"/>
    </location>
</feature>
<dbReference type="PANTHER" id="PTHR44533:SF3">
    <property type="entry name" value="ATP-DEPENDENT RNA HELICASE DDX60-RELATED"/>
    <property type="match status" value="1"/>
</dbReference>
<dbReference type="GO" id="GO:0051607">
    <property type="term" value="P:defense response to virus"/>
    <property type="evidence" value="ECO:0007669"/>
    <property type="project" value="TreeGrafter"/>
</dbReference>
<dbReference type="Proteomes" id="UP000092124">
    <property type="component" value="Unassembled WGS sequence"/>
</dbReference>
<evidence type="ECO:0000256" key="1">
    <source>
        <dbReference type="ARBA" id="ARBA00022801"/>
    </source>
</evidence>
<comment type="caution">
    <text evidence="3">The sequence shown here is derived from an EMBL/GenBank/DDBJ whole genome shotgun (WGS) entry which is preliminary data.</text>
</comment>
<accession>A0A1A6H712</accession>
<keyword evidence="2" id="KW-0067">ATP-binding</keyword>
<dbReference type="OrthoDB" id="64767at2759"/>
<reference evidence="3 4" key="1">
    <citation type="submission" date="2016-06" db="EMBL/GenBank/DDBJ databases">
        <title>The Draft Genome Sequence and Annotation of the Desert Woodrat Neotoma lepida.</title>
        <authorList>
            <person name="Campbell M."/>
            <person name="Oakeson K.F."/>
            <person name="Yandell M."/>
            <person name="Halpert J.R."/>
            <person name="Dearing D."/>
        </authorList>
    </citation>
    <scope>NUCLEOTIDE SEQUENCE [LARGE SCALE GENOMIC DNA]</scope>
    <source>
        <strain evidence="3">417</strain>
        <tissue evidence="3">Liver</tissue>
    </source>
</reference>
<proteinExistence type="predicted"/>
<dbReference type="STRING" id="56216.A0A1A6H712"/>
<dbReference type="GO" id="GO:0003725">
    <property type="term" value="F:double-stranded RNA binding"/>
    <property type="evidence" value="ECO:0007669"/>
    <property type="project" value="TreeGrafter"/>
</dbReference>
<keyword evidence="1" id="KW-0378">Hydrolase</keyword>
<gene>
    <name evidence="3" type="ORF">A6R68_15833</name>
</gene>
<dbReference type="GO" id="GO:0005737">
    <property type="term" value="C:cytoplasm"/>
    <property type="evidence" value="ECO:0007669"/>
    <property type="project" value="TreeGrafter"/>
</dbReference>